<accession>A0A0L6US18</accession>
<keyword evidence="6" id="KW-0862">Zinc</keyword>
<evidence type="ECO:0000313" key="10">
    <source>
        <dbReference type="Proteomes" id="UP000037035"/>
    </source>
</evidence>
<keyword evidence="10" id="KW-1185">Reference proteome</keyword>
<dbReference type="OrthoDB" id="438553at2759"/>
<dbReference type="Proteomes" id="UP000037035">
    <property type="component" value="Unassembled WGS sequence"/>
</dbReference>
<dbReference type="Gene3D" id="1.10.340.40">
    <property type="entry name" value="Nuclear abundant poly(A) RNA-bind protein 2, N-terminal domain"/>
    <property type="match status" value="1"/>
</dbReference>
<feature type="compositionally biased region" description="Basic and acidic residues" evidence="8">
    <location>
        <begin position="660"/>
        <end position="669"/>
    </location>
</feature>
<dbReference type="STRING" id="27349.A0A0L6US18"/>
<dbReference type="VEuPathDB" id="FungiDB:VP01_431g14"/>
<evidence type="ECO:0000256" key="1">
    <source>
        <dbReference type="ARBA" id="ARBA00004123"/>
    </source>
</evidence>
<feature type="region of interest" description="Disordered" evidence="8">
    <location>
        <begin position="461"/>
        <end position="503"/>
    </location>
</feature>
<dbReference type="PANTHER" id="PTHR14738">
    <property type="entry name" value="ZINC FINGER CCCH DOMAIN-CONTAINING PROTEIN 14"/>
    <property type="match status" value="1"/>
</dbReference>
<comment type="subcellular location">
    <subcellularLocation>
        <location evidence="1">Nucleus</location>
    </subcellularLocation>
</comment>
<dbReference type="EMBL" id="LAVV01009413">
    <property type="protein sequence ID" value="KNZ50640.1"/>
    <property type="molecule type" value="Genomic_DNA"/>
</dbReference>
<evidence type="ECO:0000256" key="4">
    <source>
        <dbReference type="ARBA" id="ARBA00022737"/>
    </source>
</evidence>
<feature type="compositionally biased region" description="Polar residues" evidence="8">
    <location>
        <begin position="461"/>
        <end position="483"/>
    </location>
</feature>
<comment type="similarity">
    <text evidence="2">Belongs to the ZC3H14 family.</text>
</comment>
<feature type="compositionally biased region" description="Polar residues" evidence="8">
    <location>
        <begin position="144"/>
        <end position="162"/>
    </location>
</feature>
<feature type="compositionally biased region" description="Polar residues" evidence="8">
    <location>
        <begin position="676"/>
        <end position="698"/>
    </location>
</feature>
<gene>
    <name evidence="9" type="ORF">VP01_431g14</name>
</gene>
<dbReference type="Gene3D" id="4.10.1000.40">
    <property type="match status" value="2"/>
</dbReference>
<dbReference type="Pfam" id="PF14608">
    <property type="entry name" value="zf-CCCH_2"/>
    <property type="match status" value="2"/>
</dbReference>
<proteinExistence type="inferred from homology"/>
<dbReference type="GO" id="GO:0005737">
    <property type="term" value="C:cytoplasm"/>
    <property type="evidence" value="ECO:0007669"/>
    <property type="project" value="TreeGrafter"/>
</dbReference>
<evidence type="ECO:0000256" key="3">
    <source>
        <dbReference type="ARBA" id="ARBA00022723"/>
    </source>
</evidence>
<dbReference type="GO" id="GO:0008143">
    <property type="term" value="F:poly(A) binding"/>
    <property type="evidence" value="ECO:0007669"/>
    <property type="project" value="InterPro"/>
</dbReference>
<evidence type="ECO:0000256" key="2">
    <source>
        <dbReference type="ARBA" id="ARBA00008423"/>
    </source>
</evidence>
<organism evidence="9 10">
    <name type="scientific">Puccinia sorghi</name>
    <dbReference type="NCBI Taxonomy" id="27349"/>
    <lineage>
        <taxon>Eukaryota</taxon>
        <taxon>Fungi</taxon>
        <taxon>Dikarya</taxon>
        <taxon>Basidiomycota</taxon>
        <taxon>Pucciniomycotina</taxon>
        <taxon>Pucciniomycetes</taxon>
        <taxon>Pucciniales</taxon>
        <taxon>Pucciniaceae</taxon>
        <taxon>Puccinia</taxon>
    </lineage>
</organism>
<dbReference type="GO" id="GO:0008270">
    <property type="term" value="F:zinc ion binding"/>
    <property type="evidence" value="ECO:0007669"/>
    <property type="project" value="UniProtKB-KW"/>
</dbReference>
<dbReference type="GO" id="GO:0005634">
    <property type="term" value="C:nucleus"/>
    <property type="evidence" value="ECO:0007669"/>
    <property type="project" value="UniProtKB-SubCell"/>
</dbReference>
<feature type="compositionally biased region" description="Polar residues" evidence="8">
    <location>
        <begin position="640"/>
        <end position="656"/>
    </location>
</feature>
<evidence type="ECO:0008006" key="11">
    <source>
        <dbReference type="Google" id="ProtNLM"/>
    </source>
</evidence>
<comment type="caution">
    <text evidence="9">The sequence shown here is derived from an EMBL/GenBank/DDBJ whole genome shotgun (WGS) entry which is preliminary data.</text>
</comment>
<protein>
    <recommendedName>
        <fullName evidence="11">C3H1-type domain-containing protein</fullName>
    </recommendedName>
</protein>
<keyword evidence="3" id="KW-0479">Metal-binding</keyword>
<dbReference type="GO" id="GO:0043488">
    <property type="term" value="P:regulation of mRNA stability"/>
    <property type="evidence" value="ECO:0007669"/>
    <property type="project" value="InterPro"/>
</dbReference>
<feature type="compositionally biased region" description="Polar residues" evidence="8">
    <location>
        <begin position="359"/>
        <end position="376"/>
    </location>
</feature>
<feature type="region of interest" description="Disordered" evidence="8">
    <location>
        <begin position="586"/>
        <end position="710"/>
    </location>
</feature>
<dbReference type="InterPro" id="IPR043094">
    <property type="entry name" value="Nab2/ZC3H14_N_sf"/>
</dbReference>
<feature type="compositionally biased region" description="Polar residues" evidence="8">
    <location>
        <begin position="106"/>
        <end position="123"/>
    </location>
</feature>
<feature type="region of interest" description="Disordered" evidence="8">
    <location>
        <begin position="86"/>
        <end position="162"/>
    </location>
</feature>
<sequence>MSRPEIVMQTPAAKKLEAEVQRKLAEYSYSTADDVVMAEYVVVMLANAKTPDQITAELSELIGEDMYDPAFTTWLFEEVARQYGIPQANSTSQPPPSSPETQETPIGTNNPTNDTGDKIQTVSDSRDHHMNYNNRPGPIKRTIHPSNPNRPVNHSNNRLNQPGVFNQALTGIKRSGPNDIVRETPPHRRLRQDDFSPAPYQTGTRSLDRNSGDPLWSNGVMSDRRDLPNGQRLPGNFPIGHPMGAQSAAKSILERVGVSVNPNHQFQNPGFSPFGPPNDLGHNGTQPSQQQLFYGPPSSYPLPLLPSHPFPQQPFNPHNSPNGPTPQLFLANGQPYIPPHPFQVPGSGPSHMYPYPGMQHQSPNQSKKTPGSSAAPSIVNQFSLEKRVAPAQPSESTMGPLPSVPLLREECKYNLACKNAWCPSSHCSPKGHPKSSMLLSFYPCELQLKCTDPECLKAHVSPQQADPKSSIKLTSASSKQGAQPGSMGSGPTARPPGSTANSKSIPCRFGSQCSRTDCVFSHPWILNNGVDRSFADDTAHKNGFGGGIPCKFGLQCTRPDCFYQHPSSQRVPSKNISKSFVNLHNNKPSELPGSAAIGSGGWSTGMGGLTSTEGLSPSKKFSAPGPAAPPTTNGAAQDGPSATQLANGTLSSSSANVKDASQEEAEKQVKVAAIETHTSNDTEISSSDAAGSPGNNSIKPAASTPIPAGV</sequence>
<feature type="region of interest" description="Disordered" evidence="8">
    <location>
        <begin position="353"/>
        <end position="376"/>
    </location>
</feature>
<evidence type="ECO:0000256" key="5">
    <source>
        <dbReference type="ARBA" id="ARBA00022771"/>
    </source>
</evidence>
<evidence type="ECO:0000256" key="7">
    <source>
        <dbReference type="ARBA" id="ARBA00023242"/>
    </source>
</evidence>
<dbReference type="AlphaFoldDB" id="A0A0L6US18"/>
<evidence type="ECO:0000313" key="9">
    <source>
        <dbReference type="EMBL" id="KNZ50640.1"/>
    </source>
</evidence>
<dbReference type="PANTHER" id="PTHR14738:SF29">
    <property type="entry name" value="ZINC FINGER CCCH DOMAIN-CONTAINING PROTEIN 14"/>
    <property type="match status" value="1"/>
</dbReference>
<evidence type="ECO:0000256" key="6">
    <source>
        <dbReference type="ARBA" id="ARBA00022833"/>
    </source>
</evidence>
<dbReference type="InterPro" id="IPR040366">
    <property type="entry name" value="Nab2/ZC3H14"/>
</dbReference>
<reference evidence="9 10" key="1">
    <citation type="submission" date="2015-08" db="EMBL/GenBank/DDBJ databases">
        <title>Next Generation Sequencing and Analysis of the Genome of Puccinia sorghi L Schw, the Causal Agent of Maize Common Rust.</title>
        <authorList>
            <person name="Rochi L."/>
            <person name="Burguener G."/>
            <person name="Darino M."/>
            <person name="Turjanski A."/>
            <person name="Kreff E."/>
            <person name="Dieguez M.J."/>
            <person name="Sacco F."/>
        </authorList>
    </citation>
    <scope>NUCLEOTIDE SEQUENCE [LARGE SCALE GENOMIC DNA]</scope>
    <source>
        <strain evidence="9 10">RO10H11247</strain>
    </source>
</reference>
<evidence type="ECO:0000256" key="8">
    <source>
        <dbReference type="SAM" id="MobiDB-lite"/>
    </source>
</evidence>
<keyword evidence="7" id="KW-0539">Nucleus</keyword>
<keyword evidence="4" id="KW-0677">Repeat</keyword>
<feature type="compositionally biased region" description="Gly residues" evidence="8">
    <location>
        <begin position="598"/>
        <end position="608"/>
    </location>
</feature>
<feature type="region of interest" description="Disordered" evidence="8">
    <location>
        <begin position="189"/>
        <end position="214"/>
    </location>
</feature>
<keyword evidence="5" id="KW-0863">Zinc-finger</keyword>
<name>A0A0L6US18_9BASI</name>